<sequence>MPAPSRPAVPLYKPALDYEQAIIQAVEAGAPSVVSIVISKDLPVIEQCPGSPFGDLPPEFRDFFGQNFQFSVPCEKGTKRQEVGGGTGFFVSADGLILTNKHVVADTKADYTVLTNDGKKHVAQVLARDPVNDLAIIKVEGSGFKAAALGDSDSVKLGQTAIAIGNALGEFRNTVSVGVVSGLARTVTASGQGIGAETIQGVIQTDAAINPGNSGGPLLNLKGEVIAINTAMASGAQSIGFAIPINQAKRAIESVKRTGSIKTPYIGVRYLLINEDVKAKQKLSVDYGALVRGTEDGPGVIPDSPAAKAGLQAEDIILEIGGVKIDAEHSLSSLIQRYNVGDTVSVKIRRGDKELTLPITLGERPAE</sequence>
<comment type="caution">
    <text evidence="4">The sequence shown here is derived from an EMBL/GenBank/DDBJ whole genome shotgun (WGS) entry which is preliminary data.</text>
</comment>
<dbReference type="Pfam" id="PF13180">
    <property type="entry name" value="PDZ_2"/>
    <property type="match status" value="1"/>
</dbReference>
<dbReference type="InterPro" id="IPR001478">
    <property type="entry name" value="PDZ"/>
</dbReference>
<name>A0A2G9Z9D7_9BACT</name>
<evidence type="ECO:0000259" key="3">
    <source>
        <dbReference type="SMART" id="SM00228"/>
    </source>
</evidence>
<dbReference type="PANTHER" id="PTHR43343">
    <property type="entry name" value="PEPTIDASE S12"/>
    <property type="match status" value="1"/>
</dbReference>
<reference evidence="4 5" key="1">
    <citation type="submission" date="2017-09" db="EMBL/GenBank/DDBJ databases">
        <title>Depth-based differentiation of microbial function through sediment-hosted aquifers and enrichment of novel symbionts in the deep terrestrial subsurface.</title>
        <authorList>
            <person name="Probst A.J."/>
            <person name="Ladd B."/>
            <person name="Jarett J.K."/>
            <person name="Geller-Mcgrath D.E."/>
            <person name="Sieber C.M."/>
            <person name="Emerson J.B."/>
            <person name="Anantharaman K."/>
            <person name="Thomas B.C."/>
            <person name="Malmstrom R."/>
            <person name="Stieglmeier M."/>
            <person name="Klingl A."/>
            <person name="Woyke T."/>
            <person name="Ryan C.M."/>
            <person name="Banfield J.F."/>
        </authorList>
    </citation>
    <scope>NUCLEOTIDE SEQUENCE [LARGE SCALE GENOMIC DNA]</scope>
    <source>
        <strain evidence="4">CG23_combo_of_CG06-09_8_20_14_all_54_14</strain>
    </source>
</reference>
<dbReference type="SUPFAM" id="SSF50494">
    <property type="entry name" value="Trypsin-like serine proteases"/>
    <property type="match status" value="1"/>
</dbReference>
<dbReference type="InterPro" id="IPR051201">
    <property type="entry name" value="Chloro_Bact_Ser_Proteases"/>
</dbReference>
<dbReference type="SMART" id="SM00228">
    <property type="entry name" value="PDZ"/>
    <property type="match status" value="1"/>
</dbReference>
<dbReference type="AlphaFoldDB" id="A0A2G9Z9D7"/>
<dbReference type="EMBL" id="PCRZ01000040">
    <property type="protein sequence ID" value="PIP29763.1"/>
    <property type="molecule type" value="Genomic_DNA"/>
</dbReference>
<dbReference type="PANTHER" id="PTHR43343:SF3">
    <property type="entry name" value="PROTEASE DO-LIKE 8, CHLOROPLASTIC"/>
    <property type="match status" value="1"/>
</dbReference>
<evidence type="ECO:0000313" key="5">
    <source>
        <dbReference type="Proteomes" id="UP000228812"/>
    </source>
</evidence>
<protein>
    <recommendedName>
        <fullName evidence="3">PDZ domain-containing protein</fullName>
    </recommendedName>
</protein>
<gene>
    <name evidence="4" type="ORF">COX26_02390</name>
</gene>
<dbReference type="Gene3D" id="2.40.10.120">
    <property type="match status" value="1"/>
</dbReference>
<dbReference type="GO" id="GO:0006508">
    <property type="term" value="P:proteolysis"/>
    <property type="evidence" value="ECO:0007669"/>
    <property type="project" value="UniProtKB-KW"/>
</dbReference>
<evidence type="ECO:0000256" key="1">
    <source>
        <dbReference type="ARBA" id="ARBA00022670"/>
    </source>
</evidence>
<dbReference type="Gene3D" id="2.30.42.10">
    <property type="match status" value="1"/>
</dbReference>
<evidence type="ECO:0000256" key="2">
    <source>
        <dbReference type="ARBA" id="ARBA00022801"/>
    </source>
</evidence>
<dbReference type="InterPro" id="IPR009003">
    <property type="entry name" value="Peptidase_S1_PA"/>
</dbReference>
<accession>A0A2G9Z9D7</accession>
<dbReference type="InterPro" id="IPR036034">
    <property type="entry name" value="PDZ_sf"/>
</dbReference>
<dbReference type="GO" id="GO:0004252">
    <property type="term" value="F:serine-type endopeptidase activity"/>
    <property type="evidence" value="ECO:0007669"/>
    <property type="project" value="InterPro"/>
</dbReference>
<keyword evidence="1" id="KW-0645">Protease</keyword>
<dbReference type="CDD" id="cd06779">
    <property type="entry name" value="cpPDZ_Deg_HtrA-like"/>
    <property type="match status" value="1"/>
</dbReference>
<dbReference type="InterPro" id="IPR001940">
    <property type="entry name" value="Peptidase_S1C"/>
</dbReference>
<proteinExistence type="predicted"/>
<feature type="domain" description="PDZ" evidence="3">
    <location>
        <begin position="264"/>
        <end position="352"/>
    </location>
</feature>
<dbReference type="Pfam" id="PF13365">
    <property type="entry name" value="Trypsin_2"/>
    <property type="match status" value="1"/>
</dbReference>
<evidence type="ECO:0000313" key="4">
    <source>
        <dbReference type="EMBL" id="PIP29763.1"/>
    </source>
</evidence>
<dbReference type="PRINTS" id="PR00834">
    <property type="entry name" value="PROTEASES2C"/>
</dbReference>
<keyword evidence="2" id="KW-0378">Hydrolase</keyword>
<dbReference type="Proteomes" id="UP000228812">
    <property type="component" value="Unassembled WGS sequence"/>
</dbReference>
<dbReference type="SUPFAM" id="SSF50156">
    <property type="entry name" value="PDZ domain-like"/>
    <property type="match status" value="1"/>
</dbReference>
<organism evidence="4 5">
    <name type="scientific">Candidatus Jorgensenbacteria bacterium CG23_combo_of_CG06-09_8_20_14_all_54_14</name>
    <dbReference type="NCBI Taxonomy" id="1974595"/>
    <lineage>
        <taxon>Bacteria</taxon>
        <taxon>Candidatus Joergenseniibacteriota</taxon>
    </lineage>
</organism>